<reference evidence="1" key="1">
    <citation type="submission" date="2020-11" db="EMBL/GenBank/DDBJ databases">
        <authorList>
            <person name="Davenport K.M."/>
            <person name="Bickhart D.M."/>
            <person name="Smith T.P.L."/>
            <person name="Murdoch B.M."/>
            <person name="Rosen B.D."/>
        </authorList>
    </citation>
    <scope>NUCLEOTIDE SEQUENCE [LARGE SCALE GENOMIC DNA]</scope>
    <source>
        <strain evidence="1">OAR_USU_Benz2616</strain>
    </source>
</reference>
<evidence type="ECO:0000313" key="1">
    <source>
        <dbReference type="Ensembl" id="ENSOARP00020058573.1"/>
    </source>
</evidence>
<reference evidence="1" key="2">
    <citation type="submission" date="2025-08" db="UniProtKB">
        <authorList>
            <consortium name="Ensembl"/>
        </authorList>
    </citation>
    <scope>IDENTIFICATION</scope>
</reference>
<reference evidence="1" key="3">
    <citation type="submission" date="2025-09" db="UniProtKB">
        <authorList>
            <consortium name="Ensembl"/>
        </authorList>
    </citation>
    <scope>IDENTIFICATION</scope>
</reference>
<name>A0AC11EGI0_SHEEP</name>
<accession>A0AC11EGI0</accession>
<gene>
    <name evidence="1" type="primary">ABAT</name>
</gene>
<dbReference type="Ensembl" id="ENSOART00020057435.1">
    <property type="protein sequence ID" value="ENSOARP00020058573.1"/>
    <property type="gene ID" value="ENSOARG00020013907.2"/>
</dbReference>
<proteinExistence type="predicted"/>
<organism evidence="1">
    <name type="scientific">Ovis aries</name>
    <name type="common">Sheep</name>
    <dbReference type="NCBI Taxonomy" id="9940"/>
    <lineage>
        <taxon>Eukaryota</taxon>
        <taxon>Metazoa</taxon>
        <taxon>Chordata</taxon>
        <taxon>Craniata</taxon>
        <taxon>Vertebrata</taxon>
        <taxon>Euteleostomi</taxon>
        <taxon>Mammalia</taxon>
        <taxon>Eutheria</taxon>
        <taxon>Laurasiatheria</taxon>
        <taxon>Artiodactyla</taxon>
        <taxon>Ruminantia</taxon>
        <taxon>Pecora</taxon>
        <taxon>Bovidae</taxon>
        <taxon>Caprinae</taxon>
        <taxon>Ovis</taxon>
    </lineage>
</organism>
<protein>
    <submittedName>
        <fullName evidence="1">4-aminobutyrate aminotransferase</fullName>
    </submittedName>
</protein>
<sequence length="115" mass="12958">MASMLLTQRLVCSFQHNYRLLVPGSRHISQAAAKVDVEFDYDGPLMKTEVPGPRSRELMKQLNIIQVSGDEIAILPLLLGYNLICADSFYKTCFCSKRSFSLISSVISSLTHWVF</sequence>